<gene>
    <name evidence="3" type="ORF">L3X37_09670</name>
</gene>
<evidence type="ECO:0000313" key="4">
    <source>
        <dbReference type="Proteomes" id="UP001199795"/>
    </source>
</evidence>
<name>A0AAE3EPG9_9FLAO</name>
<dbReference type="PANTHER" id="PTHR45947:SF15">
    <property type="entry name" value="TEICHURONIC ACID BIOSYNTHESIS GLYCOSYLTRANSFERASE TUAC-RELATED"/>
    <property type="match status" value="1"/>
</dbReference>
<protein>
    <submittedName>
        <fullName evidence="3">Glycosyltransferase family 4 protein</fullName>
    </submittedName>
</protein>
<dbReference type="Proteomes" id="UP001199795">
    <property type="component" value="Unassembled WGS sequence"/>
</dbReference>
<proteinExistence type="predicted"/>
<dbReference type="PANTHER" id="PTHR45947">
    <property type="entry name" value="SULFOQUINOVOSYL TRANSFERASE SQD2"/>
    <property type="match status" value="1"/>
</dbReference>
<dbReference type="Gene3D" id="3.40.50.2000">
    <property type="entry name" value="Glycogen Phosphorylase B"/>
    <property type="match status" value="2"/>
</dbReference>
<evidence type="ECO:0000259" key="2">
    <source>
        <dbReference type="Pfam" id="PF13477"/>
    </source>
</evidence>
<dbReference type="RefSeq" id="WP_237239972.1">
    <property type="nucleotide sequence ID" value="NZ_JAKKDU010000010.1"/>
</dbReference>
<dbReference type="InterPro" id="IPR001296">
    <property type="entry name" value="Glyco_trans_1"/>
</dbReference>
<keyword evidence="4" id="KW-1185">Reference proteome</keyword>
<dbReference type="AlphaFoldDB" id="A0AAE3EPG9"/>
<dbReference type="InterPro" id="IPR050194">
    <property type="entry name" value="Glycosyltransferase_grp1"/>
</dbReference>
<feature type="domain" description="Glycosyltransferase subfamily 4-like N-terminal" evidence="2">
    <location>
        <begin position="27"/>
        <end position="147"/>
    </location>
</feature>
<dbReference type="Pfam" id="PF13477">
    <property type="entry name" value="Glyco_trans_4_2"/>
    <property type="match status" value="1"/>
</dbReference>
<evidence type="ECO:0000313" key="3">
    <source>
        <dbReference type="EMBL" id="MCF7568632.1"/>
    </source>
</evidence>
<comment type="caution">
    <text evidence="3">The sequence shown here is derived from an EMBL/GenBank/DDBJ whole genome shotgun (WGS) entry which is preliminary data.</text>
</comment>
<dbReference type="EMBL" id="JAKKDU010000010">
    <property type="protein sequence ID" value="MCF7568632.1"/>
    <property type="molecule type" value="Genomic_DNA"/>
</dbReference>
<dbReference type="InterPro" id="IPR028098">
    <property type="entry name" value="Glyco_trans_4-like_N"/>
</dbReference>
<dbReference type="SUPFAM" id="SSF53756">
    <property type="entry name" value="UDP-Glycosyltransferase/glycogen phosphorylase"/>
    <property type="match status" value="1"/>
</dbReference>
<accession>A0AAE3EPG9</accession>
<reference evidence="3" key="1">
    <citation type="submission" date="2022-01" db="EMBL/GenBank/DDBJ databases">
        <title>Draft genome sequence of Sabulilitoribacter arenilitoris KCTC 52401.</title>
        <authorList>
            <person name="Oh J.-S."/>
        </authorList>
    </citation>
    <scope>NUCLEOTIDE SEQUENCE</scope>
    <source>
        <strain evidence="3">HMF6543</strain>
    </source>
</reference>
<organism evidence="3 4">
    <name type="scientific">Wocania arenilitoris</name>
    <dbReference type="NCBI Taxonomy" id="2044858"/>
    <lineage>
        <taxon>Bacteria</taxon>
        <taxon>Pseudomonadati</taxon>
        <taxon>Bacteroidota</taxon>
        <taxon>Flavobacteriia</taxon>
        <taxon>Flavobacteriales</taxon>
        <taxon>Flavobacteriaceae</taxon>
        <taxon>Wocania</taxon>
    </lineage>
</organism>
<sequence>MKNKIIRITTVPLSLSGLLHGQLGYMKSHYDVMGVSSMGKNNQLESVAKHENIPTVAIEMTRKITPLKDIVAVYKLYKLFKKEKPFIVHSHTPKAGTLSMLAAKLAGVKHRLHTIAGLPLLEATGLKRFLLNTVEKATYACATKIYPNSFGLNDIIIEHRFTKPSKLKVIANGSSNGIDTSHFNPKVINDDAKKRKLKESLTINEDDFVFVYVGRLVSDKGVNELLSAYNKLSNEKEKIKLLLVGGYENELDPLLPKSMEIIKNNKTIVSAGWVNDVRPFFAISDALVFPSYREGFPNVVMQAGAMELPSIVTNINGCNEIIEHNKHGLIIPVKNVDAIYNSMNYILNNQKISKEMGLASRANIVSKFERIKVWEAMLEEYNSLN</sequence>
<dbReference type="Pfam" id="PF00534">
    <property type="entry name" value="Glycos_transf_1"/>
    <property type="match status" value="1"/>
</dbReference>
<dbReference type="CDD" id="cd03808">
    <property type="entry name" value="GT4_CapM-like"/>
    <property type="match status" value="1"/>
</dbReference>
<evidence type="ECO:0000259" key="1">
    <source>
        <dbReference type="Pfam" id="PF00534"/>
    </source>
</evidence>
<feature type="domain" description="Glycosyl transferase family 1" evidence="1">
    <location>
        <begin position="194"/>
        <end position="360"/>
    </location>
</feature>
<dbReference type="GO" id="GO:0016757">
    <property type="term" value="F:glycosyltransferase activity"/>
    <property type="evidence" value="ECO:0007669"/>
    <property type="project" value="InterPro"/>
</dbReference>